<dbReference type="InParanoid" id="A0A0C2T4C5"/>
<dbReference type="OrthoDB" id="2552042at2759"/>
<feature type="transmembrane region" description="Helical" evidence="1">
    <location>
        <begin position="141"/>
        <end position="166"/>
    </location>
</feature>
<proteinExistence type="predicted"/>
<evidence type="ECO:0000313" key="2">
    <source>
        <dbReference type="EMBL" id="KIL70750.1"/>
    </source>
</evidence>
<sequence length="251" mass="27879">MKDYCCCAIPLVYFGIYLAIFMQFLVALLAGILSVATPSIIGAATPSFAPWIFGAVCFIGAILQVLGAIGVKTKATLFRTYIFLHGIAVVASFAIAAAWIILSATRHSTAQQNCLQKFFPDETASSSSSSSSGEGQTLCNIFPWVSVGIMGGLWGVFAIFFVYLWFVLSAYGRDQRVDHEKYERIHDTNPLTADKRDPWDYRMSTDDVRFSSYQPDQGYGHVCHESEASAADVINQPHQYPHDSTQYNYRY</sequence>
<dbReference type="AlphaFoldDB" id="A0A0C2T4C5"/>
<evidence type="ECO:0000256" key="1">
    <source>
        <dbReference type="SAM" id="Phobius"/>
    </source>
</evidence>
<feature type="transmembrane region" description="Helical" evidence="1">
    <location>
        <begin position="48"/>
        <end position="69"/>
    </location>
</feature>
<dbReference type="STRING" id="946122.A0A0C2T4C5"/>
<feature type="transmembrane region" description="Helical" evidence="1">
    <location>
        <begin position="81"/>
        <end position="102"/>
    </location>
</feature>
<reference evidence="2 3" key="1">
    <citation type="submission" date="2014-04" db="EMBL/GenBank/DDBJ databases">
        <title>Evolutionary Origins and Diversification of the Mycorrhizal Mutualists.</title>
        <authorList>
            <consortium name="DOE Joint Genome Institute"/>
            <consortium name="Mycorrhizal Genomics Consortium"/>
            <person name="Kohler A."/>
            <person name="Kuo A."/>
            <person name="Nagy L.G."/>
            <person name="Floudas D."/>
            <person name="Copeland A."/>
            <person name="Barry K.W."/>
            <person name="Cichocki N."/>
            <person name="Veneault-Fourrey C."/>
            <person name="LaButti K."/>
            <person name="Lindquist E.A."/>
            <person name="Lipzen A."/>
            <person name="Lundell T."/>
            <person name="Morin E."/>
            <person name="Murat C."/>
            <person name="Riley R."/>
            <person name="Ohm R."/>
            <person name="Sun H."/>
            <person name="Tunlid A."/>
            <person name="Henrissat B."/>
            <person name="Grigoriev I.V."/>
            <person name="Hibbett D.S."/>
            <person name="Martin F."/>
        </authorList>
    </citation>
    <scope>NUCLEOTIDE SEQUENCE [LARGE SCALE GENOMIC DNA]</scope>
    <source>
        <strain evidence="2 3">Koide BX008</strain>
    </source>
</reference>
<accession>A0A0C2T4C5</accession>
<dbReference type="HOGENOM" id="CLU_078557_1_0_1"/>
<keyword evidence="1" id="KW-0812">Transmembrane</keyword>
<keyword evidence="1" id="KW-0472">Membrane</keyword>
<feature type="transmembrane region" description="Helical" evidence="1">
    <location>
        <begin position="12"/>
        <end position="36"/>
    </location>
</feature>
<protein>
    <submittedName>
        <fullName evidence="2">Uncharacterized protein</fullName>
    </submittedName>
</protein>
<dbReference type="Proteomes" id="UP000054549">
    <property type="component" value="Unassembled WGS sequence"/>
</dbReference>
<organism evidence="2 3">
    <name type="scientific">Amanita muscaria (strain Koide BX008)</name>
    <dbReference type="NCBI Taxonomy" id="946122"/>
    <lineage>
        <taxon>Eukaryota</taxon>
        <taxon>Fungi</taxon>
        <taxon>Dikarya</taxon>
        <taxon>Basidiomycota</taxon>
        <taxon>Agaricomycotina</taxon>
        <taxon>Agaricomycetes</taxon>
        <taxon>Agaricomycetidae</taxon>
        <taxon>Agaricales</taxon>
        <taxon>Pluteineae</taxon>
        <taxon>Amanitaceae</taxon>
        <taxon>Amanita</taxon>
    </lineage>
</organism>
<keyword evidence="3" id="KW-1185">Reference proteome</keyword>
<name>A0A0C2T4C5_AMAMK</name>
<keyword evidence="1" id="KW-1133">Transmembrane helix</keyword>
<dbReference type="EMBL" id="KN818223">
    <property type="protein sequence ID" value="KIL70750.1"/>
    <property type="molecule type" value="Genomic_DNA"/>
</dbReference>
<evidence type="ECO:0000313" key="3">
    <source>
        <dbReference type="Proteomes" id="UP000054549"/>
    </source>
</evidence>
<gene>
    <name evidence="2" type="ORF">M378DRAFT_484003</name>
</gene>